<evidence type="ECO:0000256" key="2">
    <source>
        <dbReference type="ARBA" id="ARBA00022801"/>
    </source>
</evidence>
<dbReference type="InterPro" id="IPR017853">
    <property type="entry name" value="GH"/>
</dbReference>
<dbReference type="PANTHER" id="PTHR42715:SF10">
    <property type="entry name" value="BETA-GLUCOSIDASE"/>
    <property type="match status" value="1"/>
</dbReference>
<dbReference type="InterPro" id="IPR001764">
    <property type="entry name" value="Glyco_hydro_3_N"/>
</dbReference>
<dbReference type="InterPro" id="IPR036962">
    <property type="entry name" value="Glyco_hydro_3_N_sf"/>
</dbReference>
<dbReference type="GO" id="GO:0008422">
    <property type="term" value="F:beta-glucosidase activity"/>
    <property type="evidence" value="ECO:0007669"/>
    <property type="project" value="UniProtKB-EC"/>
</dbReference>
<evidence type="ECO:0000256" key="1">
    <source>
        <dbReference type="ARBA" id="ARBA00005336"/>
    </source>
</evidence>
<evidence type="ECO:0000313" key="6">
    <source>
        <dbReference type="EMBL" id="MDR7385588.1"/>
    </source>
</evidence>
<keyword evidence="7" id="KW-1185">Reference proteome</keyword>
<dbReference type="Pfam" id="PF14310">
    <property type="entry name" value="Fn3-like"/>
    <property type="match status" value="1"/>
</dbReference>
<evidence type="ECO:0000256" key="4">
    <source>
        <dbReference type="SAM" id="Phobius"/>
    </source>
</evidence>
<dbReference type="InterPro" id="IPR036881">
    <property type="entry name" value="Glyco_hydro_3_C_sf"/>
</dbReference>
<evidence type="ECO:0000259" key="5">
    <source>
        <dbReference type="SMART" id="SM01217"/>
    </source>
</evidence>
<keyword evidence="6" id="KW-0326">Glycosidase</keyword>
<dbReference type="SMART" id="SM01217">
    <property type="entry name" value="Fn3_like"/>
    <property type="match status" value="1"/>
</dbReference>
<comment type="caution">
    <text evidence="6">The sequence shown here is derived from an EMBL/GenBank/DDBJ whole genome shotgun (WGS) entry which is preliminary data.</text>
</comment>
<proteinExistence type="inferred from homology"/>
<feature type="domain" description="Fibronectin type III-like" evidence="5">
    <location>
        <begin position="454"/>
        <end position="528"/>
    </location>
</feature>
<dbReference type="Gene3D" id="3.20.20.300">
    <property type="entry name" value="Glycoside hydrolase, family 3, N-terminal domain"/>
    <property type="match status" value="1"/>
</dbReference>
<name>A0ABU2CWA8_9MICO</name>
<evidence type="ECO:0000256" key="3">
    <source>
        <dbReference type="SAM" id="MobiDB-lite"/>
    </source>
</evidence>
<keyword evidence="4" id="KW-1133">Transmembrane helix</keyword>
<dbReference type="Pfam" id="PF01915">
    <property type="entry name" value="Glyco_hydro_3_C"/>
    <property type="match status" value="1"/>
</dbReference>
<feature type="transmembrane region" description="Helical" evidence="4">
    <location>
        <begin position="84"/>
        <end position="107"/>
    </location>
</feature>
<feature type="compositionally biased region" description="Basic and acidic residues" evidence="3">
    <location>
        <begin position="18"/>
        <end position="27"/>
    </location>
</feature>
<comment type="similarity">
    <text evidence="1">Belongs to the glycosyl hydrolase 3 family.</text>
</comment>
<dbReference type="Gene3D" id="3.40.50.1700">
    <property type="entry name" value="Glycoside hydrolase family 3 C-terminal domain"/>
    <property type="match status" value="1"/>
</dbReference>
<dbReference type="Gene3D" id="2.60.40.10">
    <property type="entry name" value="Immunoglobulins"/>
    <property type="match status" value="1"/>
</dbReference>
<keyword evidence="2 6" id="KW-0378">Hydrolase</keyword>
<dbReference type="Proteomes" id="UP001183585">
    <property type="component" value="Unassembled WGS sequence"/>
</dbReference>
<dbReference type="InterPro" id="IPR013783">
    <property type="entry name" value="Ig-like_fold"/>
</dbReference>
<dbReference type="EC" id="3.2.1.21" evidence="6"/>
<gene>
    <name evidence="6" type="ORF">J2S48_005103</name>
</gene>
<keyword evidence="4" id="KW-0812">Transmembrane</keyword>
<dbReference type="EMBL" id="JAVDYE010000001">
    <property type="protein sequence ID" value="MDR7385588.1"/>
    <property type="molecule type" value="Genomic_DNA"/>
</dbReference>
<dbReference type="InterPro" id="IPR026891">
    <property type="entry name" value="Fn3-like"/>
</dbReference>
<organism evidence="6 7">
    <name type="scientific">Promicromonospora iranensis</name>
    <dbReference type="NCBI Taxonomy" id="1105144"/>
    <lineage>
        <taxon>Bacteria</taxon>
        <taxon>Bacillati</taxon>
        <taxon>Actinomycetota</taxon>
        <taxon>Actinomycetes</taxon>
        <taxon>Micrococcales</taxon>
        <taxon>Promicromonosporaceae</taxon>
        <taxon>Promicromonospora</taxon>
    </lineage>
</organism>
<dbReference type="SUPFAM" id="SSF51445">
    <property type="entry name" value="(Trans)glycosidases"/>
    <property type="match status" value="1"/>
</dbReference>
<dbReference type="InterPro" id="IPR002772">
    <property type="entry name" value="Glyco_hydro_3_C"/>
</dbReference>
<dbReference type="Pfam" id="PF00933">
    <property type="entry name" value="Glyco_hydro_3"/>
    <property type="match status" value="1"/>
</dbReference>
<keyword evidence="4" id="KW-0472">Membrane</keyword>
<dbReference type="InterPro" id="IPR050288">
    <property type="entry name" value="Cellulose_deg_GH3"/>
</dbReference>
<accession>A0ABU2CWA8</accession>
<dbReference type="RefSeq" id="WP_274998194.1">
    <property type="nucleotide sequence ID" value="NZ_JAJQQP010000022.1"/>
</dbReference>
<sequence length="922" mass="100094">MERSEYRRLVKQYRADARQRHADLKATRRERRATLGRPGRAAARRADAREIKAWRAEVREAAPRRERRARKKGYKAFRRRQYRWLRLTAAGTAVALVVGPFGIWYVAATRPATASQAETRAHSLQVADQVMDEGMVLLENDEGTLPLQEPVVSVFGVGAVTPVYGGGGAGGISSVGARSLYTALDDAGIDYDDGVRDIYGNFAASGEVSTEPYQDPEPGVVDTLLPSAKGFLVASPEEMPPADLPPDALERARERSAVAVYVLSRAGMEGSDFLPEELRPSRDERATLELLDSTFDHVVVLVNSTNAMELGIVEELRNVDAVLWIGGPGETGMDAVAGALAGEVNPSGRLTDTYAYDVTSHPAVVNTGDFQYEDAAGVPAGRYFTNHLEGIYVGYRYFETFVDDDEYDDVVQYPFGYGLSYTGFEWKVGTIDAGPRTVSAQVTVTNTGETPGKDVVQVYYDPPYTPGGIEKSGTVLGGYAKTGELAPGESQTVTVTFDTASMASYDDREHRAWVLDSGSYEIRVARHVHDTVRSVTYAQPETVVRKTDPKTGAEVTNRFDDARGDLTYLSRQDPAGTMPTAPDGDALELPDGLLEADYEHVPDPSTTVPTTGADNGLALADLEGRPIDDPLWDDFLDQLTEDELVRLSANGGYWSVAIDRLGVPRTAMYDGPASIRNFVGHWATVAFPTPVVLASTWNDALAREVGSAMGAEAQAHQVDAVYAPSLDLHRSPLGGRNFEYFSEDPLLTAHIGAEYVAGMQSQGTVAVMKHFAGNVQETNRAAMGLYVWTTEQTWRELHLRPFEAAVKDGGAHGAMTAFNRIGTTWAGGSSALLTDILRGEWAFEGFVITDAGIVGQGDHFDALQAAGSGNDLILGELLDMPGGNTYEQELEAYLEEDRAGTLTALRDAAHHILYYVTLTNRI</sequence>
<protein>
    <submittedName>
        <fullName evidence="6">Beta-glucosidase</fullName>
        <ecNumber evidence="6">3.2.1.21</ecNumber>
    </submittedName>
</protein>
<dbReference type="SUPFAM" id="SSF52279">
    <property type="entry name" value="Beta-D-glucan exohydrolase, C-terminal domain"/>
    <property type="match status" value="1"/>
</dbReference>
<reference evidence="6 7" key="1">
    <citation type="submission" date="2023-07" db="EMBL/GenBank/DDBJ databases">
        <title>Sequencing the genomes of 1000 actinobacteria strains.</title>
        <authorList>
            <person name="Klenk H.-P."/>
        </authorList>
    </citation>
    <scope>NUCLEOTIDE SEQUENCE [LARGE SCALE GENOMIC DNA]</scope>
    <source>
        <strain evidence="6 7">DSM 45554</strain>
    </source>
</reference>
<dbReference type="PANTHER" id="PTHR42715">
    <property type="entry name" value="BETA-GLUCOSIDASE"/>
    <property type="match status" value="1"/>
</dbReference>
<feature type="region of interest" description="Disordered" evidence="3">
    <location>
        <begin position="18"/>
        <end position="42"/>
    </location>
</feature>
<dbReference type="PRINTS" id="PR00133">
    <property type="entry name" value="GLHYDRLASE3"/>
</dbReference>
<evidence type="ECO:0000313" key="7">
    <source>
        <dbReference type="Proteomes" id="UP001183585"/>
    </source>
</evidence>